<keyword evidence="6" id="KW-0548">Nucleotidyltransferase</keyword>
<dbReference type="AlphaFoldDB" id="M8DJ04"/>
<dbReference type="EMBL" id="APBN01000002">
    <property type="protein sequence ID" value="EMT53417.1"/>
    <property type="molecule type" value="Genomic_DNA"/>
</dbReference>
<dbReference type="GeneID" id="89499914"/>
<dbReference type="InterPro" id="IPR029044">
    <property type="entry name" value="Nucleotide-diphossugar_trans"/>
</dbReference>
<evidence type="ECO:0000256" key="3">
    <source>
        <dbReference type="ARBA" id="ARBA00012461"/>
    </source>
</evidence>
<evidence type="ECO:0000256" key="5">
    <source>
        <dbReference type="ARBA" id="ARBA00022679"/>
    </source>
</evidence>
<comment type="similarity">
    <text evidence="2">Belongs to the glucose-1-phosphate thymidylyltransferase family.</text>
</comment>
<dbReference type="GO" id="GO:0046872">
    <property type="term" value="F:metal ion binding"/>
    <property type="evidence" value="ECO:0007669"/>
    <property type="project" value="UniProtKB-KW"/>
</dbReference>
<dbReference type="GO" id="GO:0008879">
    <property type="term" value="F:glucose-1-phosphate thymidylyltransferase activity"/>
    <property type="evidence" value="ECO:0007669"/>
    <property type="project" value="UniProtKB-EC"/>
</dbReference>
<evidence type="ECO:0000256" key="8">
    <source>
        <dbReference type="ARBA" id="ARBA00022842"/>
    </source>
</evidence>
<comment type="catalytic activity">
    <reaction evidence="11">
        <text>dTTP + alpha-D-glucose 1-phosphate + H(+) = dTDP-alpha-D-glucose + diphosphate</text>
        <dbReference type="Rhea" id="RHEA:15225"/>
        <dbReference type="ChEBI" id="CHEBI:15378"/>
        <dbReference type="ChEBI" id="CHEBI:33019"/>
        <dbReference type="ChEBI" id="CHEBI:37568"/>
        <dbReference type="ChEBI" id="CHEBI:57477"/>
        <dbReference type="ChEBI" id="CHEBI:58601"/>
        <dbReference type="EC" id="2.7.7.24"/>
    </reaction>
</comment>
<organism evidence="13 14">
    <name type="scientific">Brevibacillus borstelensis AK1</name>
    <dbReference type="NCBI Taxonomy" id="1300222"/>
    <lineage>
        <taxon>Bacteria</taxon>
        <taxon>Bacillati</taxon>
        <taxon>Bacillota</taxon>
        <taxon>Bacilli</taxon>
        <taxon>Bacillales</taxon>
        <taxon>Paenibacillaceae</taxon>
        <taxon>Brevibacillus</taxon>
    </lineage>
</organism>
<evidence type="ECO:0000313" key="14">
    <source>
        <dbReference type="Proteomes" id="UP000012081"/>
    </source>
</evidence>
<dbReference type="SUPFAM" id="SSF53448">
    <property type="entry name" value="Nucleotide-diphospho-sugar transferases"/>
    <property type="match status" value="1"/>
</dbReference>
<keyword evidence="14" id="KW-1185">Reference proteome</keyword>
<comment type="cofactor">
    <cofactor evidence="1">
        <name>Mg(2+)</name>
        <dbReference type="ChEBI" id="CHEBI:18420"/>
    </cofactor>
</comment>
<dbReference type="EC" id="2.7.7.24" evidence="3"/>
<feature type="domain" description="Nucleotidyl transferase" evidence="12">
    <location>
        <begin position="2"/>
        <end position="234"/>
    </location>
</feature>
<protein>
    <recommendedName>
        <fullName evidence="4">Glucose-1-phosphate thymidylyltransferase</fullName>
        <ecNumber evidence="3">2.7.7.24</ecNumber>
    </recommendedName>
    <alternativeName>
        <fullName evidence="10">dTDP-glucose pyrophosphorylase</fullName>
    </alternativeName>
    <alternativeName>
        <fullName evidence="9">dTDP-glucose synthase</fullName>
    </alternativeName>
</protein>
<evidence type="ECO:0000256" key="6">
    <source>
        <dbReference type="ARBA" id="ARBA00022695"/>
    </source>
</evidence>
<evidence type="ECO:0000256" key="11">
    <source>
        <dbReference type="ARBA" id="ARBA00049336"/>
    </source>
</evidence>
<reference evidence="13 14" key="1">
    <citation type="submission" date="2013-03" db="EMBL/GenBank/DDBJ databases">
        <title>Assembly of a new bacterial strain Brevibacillus borstelensis AK1.</title>
        <authorList>
            <person name="Rajan I."/>
            <person name="PoliReddy D."/>
            <person name="Sugumar T."/>
            <person name="Rathinam K."/>
            <person name="Alqarawi S."/>
            <person name="Khalil A.B."/>
            <person name="Sivakumar N."/>
        </authorList>
    </citation>
    <scope>NUCLEOTIDE SEQUENCE [LARGE SCALE GENOMIC DNA]</scope>
    <source>
        <strain evidence="13 14">AK1</strain>
    </source>
</reference>
<gene>
    <name evidence="13" type="ORF">I532_05375</name>
</gene>
<keyword evidence="7" id="KW-0479">Metal-binding</keyword>
<dbReference type="Proteomes" id="UP000012081">
    <property type="component" value="Unassembled WGS sequence"/>
</dbReference>
<dbReference type="RefSeq" id="WP_003386879.1">
    <property type="nucleotide sequence ID" value="NZ_APBN01000002.1"/>
</dbReference>
<evidence type="ECO:0000256" key="7">
    <source>
        <dbReference type="ARBA" id="ARBA00022723"/>
    </source>
</evidence>
<evidence type="ECO:0000256" key="9">
    <source>
        <dbReference type="ARBA" id="ARBA00032492"/>
    </source>
</evidence>
<dbReference type="InterPro" id="IPR005835">
    <property type="entry name" value="NTP_transferase_dom"/>
</dbReference>
<dbReference type="PANTHER" id="PTHR43532">
    <property type="entry name" value="GLUCOSE-1-PHOSPHATE THYMIDYLYLTRANSFERASE"/>
    <property type="match status" value="1"/>
</dbReference>
<dbReference type="PANTHER" id="PTHR43532:SF1">
    <property type="entry name" value="GLUCOSE-1-PHOSPHATE THYMIDYLYLTRANSFERASE 1"/>
    <property type="match status" value="1"/>
</dbReference>
<evidence type="ECO:0000256" key="10">
    <source>
        <dbReference type="ARBA" id="ARBA00032598"/>
    </source>
</evidence>
<dbReference type="Pfam" id="PF00483">
    <property type="entry name" value="NTP_transferase"/>
    <property type="match status" value="1"/>
</dbReference>
<evidence type="ECO:0000256" key="1">
    <source>
        <dbReference type="ARBA" id="ARBA00001946"/>
    </source>
</evidence>
<proteinExistence type="inferred from homology"/>
<name>M8DJ04_9BACL</name>
<dbReference type="Gene3D" id="3.90.550.10">
    <property type="entry name" value="Spore Coat Polysaccharide Biosynthesis Protein SpsA, Chain A"/>
    <property type="match status" value="1"/>
</dbReference>
<keyword evidence="5 13" id="KW-0808">Transferase</keyword>
<evidence type="ECO:0000313" key="13">
    <source>
        <dbReference type="EMBL" id="EMT53417.1"/>
    </source>
</evidence>
<evidence type="ECO:0000256" key="2">
    <source>
        <dbReference type="ARBA" id="ARBA00010480"/>
    </source>
</evidence>
<accession>M8DJ04</accession>
<comment type="caution">
    <text evidence="13">The sequence shown here is derived from an EMBL/GenBank/DDBJ whole genome shotgun (WGS) entry which is preliminary data.</text>
</comment>
<sequence>MKGMILAGGKGTRLYPLTNVVNKHLLPVGTFPMIFHPIYKLRQAGITDILIITGKEDLGYFSRLLGSGNEFQVRFTYRVQDRPGGIAEAVSLGKEFVGDSPFVVHLGDNLFQAELAPFIHQFAKGREKAHLLLAEVADPQHFGVAEFEGQRLIAIEEKPVNPKSPFAVTGIYMYRPDVFDIIEKIHPSSKGELEITDVNNLFISAGEATYHILPGWWEDAGTLQSYHRVNQRLQSVNLFSSSSTRPFNE</sequence>
<evidence type="ECO:0000256" key="4">
    <source>
        <dbReference type="ARBA" id="ARBA00017654"/>
    </source>
</evidence>
<keyword evidence="8" id="KW-0460">Magnesium</keyword>
<dbReference type="OrthoDB" id="9803871at2"/>
<dbReference type="STRING" id="1300222.I532_05375"/>
<evidence type="ECO:0000259" key="12">
    <source>
        <dbReference type="Pfam" id="PF00483"/>
    </source>
</evidence>
<dbReference type="InterPro" id="IPR005907">
    <property type="entry name" value="G1P_thy_trans_s"/>
</dbReference>
<dbReference type="PATRIC" id="fig|1300222.3.peg.1101"/>